<dbReference type="InterPro" id="IPR043502">
    <property type="entry name" value="DNA/RNA_pol_sf"/>
</dbReference>
<evidence type="ECO:0000259" key="5">
    <source>
        <dbReference type="PROSITE" id="PS50878"/>
    </source>
</evidence>
<dbReference type="InterPro" id="IPR050951">
    <property type="entry name" value="Retrovirus_Pol_polyprotein"/>
</dbReference>
<accession>A0A1B6LBJ4</accession>
<dbReference type="Pfam" id="PF00078">
    <property type="entry name" value="RVT_1"/>
    <property type="match status" value="1"/>
</dbReference>
<evidence type="ECO:0000256" key="3">
    <source>
        <dbReference type="ARBA" id="ARBA00022722"/>
    </source>
</evidence>
<gene>
    <name evidence="6" type="ORF">g.11806</name>
</gene>
<dbReference type="InterPro" id="IPR043128">
    <property type="entry name" value="Rev_trsase/Diguanyl_cyclase"/>
</dbReference>
<dbReference type="Gene3D" id="3.30.70.270">
    <property type="match status" value="1"/>
</dbReference>
<evidence type="ECO:0000256" key="4">
    <source>
        <dbReference type="ARBA" id="ARBA00022759"/>
    </source>
</evidence>
<dbReference type="GO" id="GO:0004190">
    <property type="term" value="F:aspartic-type endopeptidase activity"/>
    <property type="evidence" value="ECO:0007669"/>
    <property type="project" value="InterPro"/>
</dbReference>
<organism evidence="6">
    <name type="scientific">Graphocephala atropunctata</name>
    <dbReference type="NCBI Taxonomy" id="36148"/>
    <lineage>
        <taxon>Eukaryota</taxon>
        <taxon>Metazoa</taxon>
        <taxon>Ecdysozoa</taxon>
        <taxon>Arthropoda</taxon>
        <taxon>Hexapoda</taxon>
        <taxon>Insecta</taxon>
        <taxon>Pterygota</taxon>
        <taxon>Neoptera</taxon>
        <taxon>Paraneoptera</taxon>
        <taxon>Hemiptera</taxon>
        <taxon>Auchenorrhyncha</taxon>
        <taxon>Membracoidea</taxon>
        <taxon>Cicadellidae</taxon>
        <taxon>Cicadellinae</taxon>
        <taxon>Cicadellini</taxon>
        <taxon>Graphocephala</taxon>
    </lineage>
</organism>
<keyword evidence="4" id="KW-0255">Endonuclease</keyword>
<dbReference type="GO" id="GO:0016779">
    <property type="term" value="F:nucleotidyltransferase activity"/>
    <property type="evidence" value="ECO:0007669"/>
    <property type="project" value="UniProtKB-KW"/>
</dbReference>
<dbReference type="SUPFAM" id="SSF56672">
    <property type="entry name" value="DNA/RNA polymerases"/>
    <property type="match status" value="1"/>
</dbReference>
<protein>
    <recommendedName>
        <fullName evidence="5">Reverse transcriptase domain-containing protein</fullName>
    </recommendedName>
</protein>
<keyword evidence="4" id="KW-0378">Hydrolase</keyword>
<dbReference type="SUPFAM" id="SSF50630">
    <property type="entry name" value="Acid proteases"/>
    <property type="match status" value="1"/>
</dbReference>
<dbReference type="GO" id="GO:0004519">
    <property type="term" value="F:endonuclease activity"/>
    <property type="evidence" value="ECO:0007669"/>
    <property type="project" value="UniProtKB-KW"/>
</dbReference>
<dbReference type="AlphaFoldDB" id="A0A1B6LBJ4"/>
<name>A0A1B6LBJ4_9HEMI</name>
<dbReference type="InterPro" id="IPR001969">
    <property type="entry name" value="Aspartic_peptidase_AS"/>
</dbReference>
<feature type="domain" description="Reverse transcriptase" evidence="5">
    <location>
        <begin position="271"/>
        <end position="449"/>
    </location>
</feature>
<dbReference type="GO" id="GO:0071897">
    <property type="term" value="P:DNA biosynthetic process"/>
    <property type="evidence" value="ECO:0007669"/>
    <property type="project" value="UniProtKB-ARBA"/>
</dbReference>
<proteinExistence type="predicted"/>
<dbReference type="Gene3D" id="3.10.10.10">
    <property type="entry name" value="HIV Type 1 Reverse Transcriptase, subunit A, domain 1"/>
    <property type="match status" value="1"/>
</dbReference>
<dbReference type="EMBL" id="GEBQ01018932">
    <property type="protein sequence ID" value="JAT21045.1"/>
    <property type="molecule type" value="Transcribed_RNA"/>
</dbReference>
<dbReference type="InterPro" id="IPR021109">
    <property type="entry name" value="Peptidase_aspartic_dom_sf"/>
</dbReference>
<evidence type="ECO:0000313" key="6">
    <source>
        <dbReference type="EMBL" id="JAT21045.1"/>
    </source>
</evidence>
<keyword evidence="2" id="KW-0548">Nucleotidyltransferase</keyword>
<dbReference type="CDD" id="cd00303">
    <property type="entry name" value="retropepsin_like"/>
    <property type="match status" value="1"/>
</dbReference>
<dbReference type="PROSITE" id="PS00141">
    <property type="entry name" value="ASP_PROTEASE"/>
    <property type="match status" value="1"/>
</dbReference>
<dbReference type="GO" id="GO:0006508">
    <property type="term" value="P:proteolysis"/>
    <property type="evidence" value="ECO:0007669"/>
    <property type="project" value="InterPro"/>
</dbReference>
<keyword evidence="1" id="KW-0808">Transferase</keyword>
<keyword evidence="3" id="KW-0540">Nuclease</keyword>
<sequence>MNNSKIGSQVKPYYFKRPTSKQQWEQRSPTNKLEKQKMRKEMYKIKIKINNIDSGFWLKKGNSTCSLPSIKIQLGKNLTENVLVDTGSSINLINEPMLNQLIKNKIVRKIYTTGNDCYTATNDTIQILGRCIVKIKINRFSWFVKFLIGKNITWNMILGSSFIRDSGMLIDLSKNQCNFKFCPDIKISLSRNTKKMVNNVNTDIKIGCNEASVEIGRLIKEYPNVFTTDIGEAIDFQYEIKLKDKEVVRLRPYPLGLPKMKQLKEIIDDLLRQNIIRPSLSSYSSPTFLVQKPGSDKQRMVVNYSKLNSKLERVNYPIGDLHDTYHYLEGAEYFTVLDLSNSFHQIKLSENCKHLTSFSTPFSSYEWIRVPYGLHCGSGLLSSYINRVLCDIKFKFVMNFVDDLIISPRTLEEHIMHLMEVVRRLSDHHLTVNPSKVKFVYKESKFFGS</sequence>
<dbReference type="PROSITE" id="PS50878">
    <property type="entry name" value="RT_POL"/>
    <property type="match status" value="1"/>
</dbReference>
<evidence type="ECO:0000256" key="2">
    <source>
        <dbReference type="ARBA" id="ARBA00022695"/>
    </source>
</evidence>
<dbReference type="InterPro" id="IPR000477">
    <property type="entry name" value="RT_dom"/>
</dbReference>
<reference evidence="6" key="1">
    <citation type="submission" date="2015-11" db="EMBL/GenBank/DDBJ databases">
        <title>De novo transcriptome assembly of four potential Pierce s Disease insect vectors from Arizona vineyards.</title>
        <authorList>
            <person name="Tassone E.E."/>
        </authorList>
    </citation>
    <scope>NUCLEOTIDE SEQUENCE</scope>
</reference>
<dbReference type="PANTHER" id="PTHR37984">
    <property type="entry name" value="PROTEIN CBG26694"/>
    <property type="match status" value="1"/>
</dbReference>
<evidence type="ECO:0000256" key="1">
    <source>
        <dbReference type="ARBA" id="ARBA00022679"/>
    </source>
</evidence>
<dbReference type="PANTHER" id="PTHR37984:SF5">
    <property type="entry name" value="PROTEIN NYNRIN-LIKE"/>
    <property type="match status" value="1"/>
</dbReference>
<dbReference type="CDD" id="cd01647">
    <property type="entry name" value="RT_LTR"/>
    <property type="match status" value="1"/>
</dbReference>
<dbReference type="Gene3D" id="2.40.70.10">
    <property type="entry name" value="Acid Proteases"/>
    <property type="match status" value="1"/>
</dbReference>